<evidence type="ECO:0000313" key="1">
    <source>
        <dbReference type="EMBL" id="GBH18452.1"/>
    </source>
</evidence>
<protein>
    <submittedName>
        <fullName evidence="1">Cystathionine beta-lyase family protein involved in aluminum resistance</fullName>
    </submittedName>
</protein>
<name>A0AAN4TMR5_PSESF</name>
<dbReference type="AlphaFoldDB" id="A0AAN4TMR5"/>
<proteinExistence type="predicted"/>
<dbReference type="EMBL" id="BGKA01000159">
    <property type="protein sequence ID" value="GBH18452.1"/>
    <property type="molecule type" value="Genomic_DNA"/>
</dbReference>
<comment type="caution">
    <text evidence="1">The sequence shown here is derived from an EMBL/GenBank/DDBJ whole genome shotgun (WGS) entry which is preliminary data.</text>
</comment>
<dbReference type="Proteomes" id="UP000248291">
    <property type="component" value="Unassembled WGS sequence"/>
</dbReference>
<organism evidence="1 2">
    <name type="scientific">Pseudomonas syringae pv. actinidiae</name>
    <dbReference type="NCBI Taxonomy" id="103796"/>
    <lineage>
        <taxon>Bacteria</taxon>
        <taxon>Pseudomonadati</taxon>
        <taxon>Pseudomonadota</taxon>
        <taxon>Gammaproteobacteria</taxon>
        <taxon>Pseudomonadales</taxon>
        <taxon>Pseudomonadaceae</taxon>
        <taxon>Pseudomonas</taxon>
        <taxon>Pseudomonas syringae</taxon>
    </lineage>
</organism>
<reference evidence="1 2" key="1">
    <citation type="submission" date="2018-04" db="EMBL/GenBank/DDBJ databases">
        <title>Draft genome sequence of Pseudomonas syringae pv. actinidiae biovar 3 strains isolated from kiwifruit in Kagawa prefecture.</title>
        <authorList>
            <person name="Tabuchi M."/>
            <person name="Saito M."/>
            <person name="Fujiwara S."/>
            <person name="Sasa N."/>
            <person name="Akimitsu K."/>
            <person name="Gomi K."/>
            <person name="Konishi-Sugita S."/>
            <person name="Hamano K."/>
            <person name="Kataoka I."/>
        </authorList>
    </citation>
    <scope>NUCLEOTIDE SEQUENCE [LARGE SCALE GENOMIC DNA]</scope>
    <source>
        <strain evidence="1 2">MAFF212211</strain>
    </source>
</reference>
<accession>A0AAN4TMR5</accession>
<evidence type="ECO:0000313" key="2">
    <source>
        <dbReference type="Proteomes" id="UP000248291"/>
    </source>
</evidence>
<gene>
    <name evidence="1" type="ORF">KPSA3_04439</name>
</gene>
<sequence length="105" mass="11230">MNLGTFLRLVHGWLSLSAVSSMPAENAGSPSRHTKISLGTKAVGIESSRGLPDPQGCRPRCADDASGRRACQARCPSFISLINDWPCRDQCNTGSQCGFSGFSER</sequence>